<feature type="compositionally biased region" description="Basic and acidic residues" evidence="1">
    <location>
        <begin position="309"/>
        <end position="321"/>
    </location>
</feature>
<accession>A0A0D7BR37</accession>
<feature type="region of interest" description="Disordered" evidence="1">
    <location>
        <begin position="100"/>
        <end position="369"/>
    </location>
</feature>
<feature type="compositionally biased region" description="Polar residues" evidence="1">
    <location>
        <begin position="47"/>
        <end position="57"/>
    </location>
</feature>
<evidence type="ECO:0000313" key="4">
    <source>
        <dbReference type="Proteomes" id="UP000054007"/>
    </source>
</evidence>
<feature type="compositionally biased region" description="Basic and acidic residues" evidence="1">
    <location>
        <begin position="395"/>
        <end position="404"/>
    </location>
</feature>
<feature type="region of interest" description="Disordered" evidence="1">
    <location>
        <begin position="696"/>
        <end position="850"/>
    </location>
</feature>
<feature type="compositionally biased region" description="Basic and acidic residues" evidence="1">
    <location>
        <begin position="985"/>
        <end position="1000"/>
    </location>
</feature>
<evidence type="ECO:0000259" key="2">
    <source>
        <dbReference type="Pfam" id="PF09444"/>
    </source>
</evidence>
<feature type="compositionally biased region" description="Polar residues" evidence="1">
    <location>
        <begin position="604"/>
        <end position="613"/>
    </location>
</feature>
<feature type="compositionally biased region" description="Acidic residues" evidence="1">
    <location>
        <begin position="812"/>
        <end position="825"/>
    </location>
</feature>
<dbReference type="AlphaFoldDB" id="A0A0D7BR37"/>
<dbReference type="STRING" id="1314674.A0A0D7BR37"/>
<keyword evidence="4" id="KW-1185">Reference proteome</keyword>
<feature type="compositionally biased region" description="Pro residues" evidence="1">
    <location>
        <begin position="122"/>
        <end position="137"/>
    </location>
</feature>
<feature type="compositionally biased region" description="Polar residues" evidence="1">
    <location>
        <begin position="547"/>
        <end position="557"/>
    </location>
</feature>
<feature type="compositionally biased region" description="Acidic residues" evidence="1">
    <location>
        <begin position="439"/>
        <end position="461"/>
    </location>
</feature>
<feature type="region of interest" description="Disordered" evidence="1">
    <location>
        <begin position="963"/>
        <end position="1147"/>
    </location>
</feature>
<feature type="compositionally biased region" description="Polar residues" evidence="1">
    <location>
        <begin position="1"/>
        <end position="15"/>
    </location>
</feature>
<protein>
    <recommendedName>
        <fullName evidence="2">DNA replication checkpoint mediator MRC1 domain-containing protein</fullName>
    </recommendedName>
</protein>
<proteinExistence type="predicted"/>
<feature type="region of interest" description="Disordered" evidence="1">
    <location>
        <begin position="395"/>
        <end position="420"/>
    </location>
</feature>
<feature type="compositionally biased region" description="Polar residues" evidence="1">
    <location>
        <begin position="270"/>
        <end position="280"/>
    </location>
</feature>
<feature type="compositionally biased region" description="Basic and acidic residues" evidence="1">
    <location>
        <begin position="282"/>
        <end position="292"/>
    </location>
</feature>
<feature type="compositionally biased region" description="Basic and acidic residues" evidence="1">
    <location>
        <begin position="1031"/>
        <end position="1055"/>
    </location>
</feature>
<dbReference type="Pfam" id="PF09444">
    <property type="entry name" value="MRC1"/>
    <property type="match status" value="1"/>
</dbReference>
<organism evidence="3 4">
    <name type="scientific">Cylindrobasidium torrendii FP15055 ss-10</name>
    <dbReference type="NCBI Taxonomy" id="1314674"/>
    <lineage>
        <taxon>Eukaryota</taxon>
        <taxon>Fungi</taxon>
        <taxon>Dikarya</taxon>
        <taxon>Basidiomycota</taxon>
        <taxon>Agaricomycotina</taxon>
        <taxon>Agaricomycetes</taxon>
        <taxon>Agaricomycetidae</taxon>
        <taxon>Agaricales</taxon>
        <taxon>Marasmiineae</taxon>
        <taxon>Physalacriaceae</taxon>
        <taxon>Cylindrobasidium</taxon>
    </lineage>
</organism>
<feature type="compositionally biased region" description="Basic and acidic residues" evidence="1">
    <location>
        <begin position="197"/>
        <end position="209"/>
    </location>
</feature>
<feature type="compositionally biased region" description="Acidic residues" evidence="1">
    <location>
        <begin position="518"/>
        <end position="535"/>
    </location>
</feature>
<gene>
    <name evidence="3" type="ORF">CYLTODRAFT_417519</name>
</gene>
<evidence type="ECO:0000256" key="1">
    <source>
        <dbReference type="SAM" id="MobiDB-lite"/>
    </source>
</evidence>
<feature type="compositionally biased region" description="Polar residues" evidence="1">
    <location>
        <begin position="1088"/>
        <end position="1100"/>
    </location>
</feature>
<feature type="region of interest" description="Disordered" evidence="1">
    <location>
        <begin position="896"/>
        <end position="918"/>
    </location>
</feature>
<dbReference type="InterPro" id="IPR018564">
    <property type="entry name" value="Repl_chkpnt_MRC1_dom"/>
</dbReference>
<feature type="compositionally biased region" description="Basic and acidic residues" evidence="1">
    <location>
        <begin position="1111"/>
        <end position="1122"/>
    </location>
</feature>
<name>A0A0D7BR37_9AGAR</name>
<feature type="region of interest" description="Disordered" evidence="1">
    <location>
        <begin position="432"/>
        <end position="642"/>
    </location>
</feature>
<feature type="compositionally biased region" description="Acidic residues" evidence="1">
    <location>
        <begin position="469"/>
        <end position="503"/>
    </location>
</feature>
<feature type="compositionally biased region" description="Acidic residues" evidence="1">
    <location>
        <begin position="969"/>
        <end position="984"/>
    </location>
</feature>
<feature type="compositionally biased region" description="Low complexity" evidence="1">
    <location>
        <begin position="325"/>
        <end position="337"/>
    </location>
</feature>
<dbReference type="EMBL" id="KN880439">
    <property type="protein sequence ID" value="KIY73008.1"/>
    <property type="molecule type" value="Genomic_DNA"/>
</dbReference>
<sequence length="1147" mass="127380">MPVQESSSITFDHTTTPPPQDAGSKRRRTYGRAKPATETKLMETPAGPSTSRLTKSLSGEDIVLETPQVPREDSSPVLGGIPRWNKRLDISAELAAIDADFDKDDAPAEAAPREDAALQPSSPSPAPIPRFSPPSPDSSPAKGPPTSGSDGHESPGSPILRARKRAPRRVREESPTPAEPTRARRSLKGKGSIKPLPKKELRLMEEEQTRMTIAKDTTVPRKQTRLFTPANLLKALQQKKPVAELDSDPIRNDSSPSVAAPTPFAGPSGPRSTFPESPSASRLEDFKPLISDHDDEDEDLPDSGQLHQQNKDKRQLEERKKLLQARKAAAVAARQQQHMSDDDDSEIEVVADSRSGPPAAYDEDEPVAPKRKLTQHAQYKLQNETLLQKHERQVKEHLRQKQEAWRSMGGSLREEQATKPNVLDFVKTALEKHEKNADNEDPSVDEEDEDVDYIDYEEMEMGDQTLVDQDVDSGVEEDESEDENDENENQEGGEADEDNEDENVAPKRTTTRRRRIVDDDEDEGEGDKENDENQENGDFSPRPLFNQPASLSFSASRTPLAELETPAKTKSASFMERLQLSGSRRSPSPGGSPAPFNFGGPLEFSQSGSQATLAGSPGLAPGFGDLFADGTQASPKKPGLNKADTFDRLFGARKDVTVLGLTQDAEGLEPAFEAEPSLKRKADKIFEEEQEYLARQGMMDAPEEKGKRPLYINDNGFLTQTRPENSPALYTLTPSQRAHPFTPSGTQRNSERTPLGLLSSRRSPDSASDSGSPSWGRLRRRGSTSIDSPSPSKKRRTVVPPVKPMIRKSDFIEGEAEEEDDEDDIGFGARSGAAAGDDEEEEGGDLDRELEVMMDRRNMTEEEAAEALVREKFKEDEREDDAKIQREVQAIIEGRRRNGRRRRPIGFEDDDDDADNYDDIEDKRRRMKMQRAEPQNIQELYANEATAAFARAYKHQEDEVLDFPKSDGIEPEDLAQDDDDEMDVDGPRERVDFHTLRRELQQTARMDEDEDGPAFDPNVVPGDDDDDDDDLHIRVKTVDTKAEAARRRANTREFDEFAPGSSTGLKDKNPRNAAWAKTEGKMMKASGSRPTNTTSRSSIVTGHGSFTKGARVTEKKKEEKRKPPVRAPGTSILKKTLSGRQDRFTSS</sequence>
<feature type="domain" description="DNA replication checkpoint mediator MRC1" evidence="2">
    <location>
        <begin position="808"/>
        <end position="951"/>
    </location>
</feature>
<feature type="compositionally biased region" description="Low complexity" evidence="1">
    <location>
        <begin position="759"/>
        <end position="774"/>
    </location>
</feature>
<feature type="region of interest" description="Disordered" evidence="1">
    <location>
        <begin position="1"/>
        <end position="84"/>
    </location>
</feature>
<feature type="compositionally biased region" description="Low complexity" evidence="1">
    <location>
        <begin position="581"/>
        <end position="601"/>
    </location>
</feature>
<dbReference type="OrthoDB" id="3361281at2759"/>
<feature type="compositionally biased region" description="Low complexity" evidence="1">
    <location>
        <begin position="826"/>
        <end position="835"/>
    </location>
</feature>
<dbReference type="Proteomes" id="UP000054007">
    <property type="component" value="Unassembled WGS sequence"/>
</dbReference>
<reference evidence="3 4" key="1">
    <citation type="journal article" date="2015" name="Fungal Genet. Biol.">
        <title>Evolution of novel wood decay mechanisms in Agaricales revealed by the genome sequences of Fistulina hepatica and Cylindrobasidium torrendii.</title>
        <authorList>
            <person name="Floudas D."/>
            <person name="Held B.W."/>
            <person name="Riley R."/>
            <person name="Nagy L.G."/>
            <person name="Koehler G."/>
            <person name="Ransdell A.S."/>
            <person name="Younus H."/>
            <person name="Chow J."/>
            <person name="Chiniquy J."/>
            <person name="Lipzen A."/>
            <person name="Tritt A."/>
            <person name="Sun H."/>
            <person name="Haridas S."/>
            <person name="LaButti K."/>
            <person name="Ohm R.A."/>
            <person name="Kues U."/>
            <person name="Blanchette R.A."/>
            <person name="Grigoriev I.V."/>
            <person name="Minto R.E."/>
            <person name="Hibbett D.S."/>
        </authorList>
    </citation>
    <scope>NUCLEOTIDE SEQUENCE [LARGE SCALE GENOMIC DNA]</scope>
    <source>
        <strain evidence="3 4">FP15055 ss-10</strain>
    </source>
</reference>
<feature type="compositionally biased region" description="Acidic residues" evidence="1">
    <location>
        <begin position="907"/>
        <end position="918"/>
    </location>
</feature>
<evidence type="ECO:0000313" key="3">
    <source>
        <dbReference type="EMBL" id="KIY73008.1"/>
    </source>
</evidence>